<dbReference type="eggNOG" id="COG0617">
    <property type="taxonomic scope" value="Bacteria"/>
</dbReference>
<dbReference type="Proteomes" id="UP000000442">
    <property type="component" value="Chromosome"/>
</dbReference>
<dbReference type="EMBL" id="CP001087">
    <property type="protein sequence ID" value="ACN17663.1"/>
    <property type="molecule type" value="Genomic_DNA"/>
</dbReference>
<name>C0QG84_DESAH</name>
<keyword evidence="1" id="KW-0813">Transport</keyword>
<evidence type="ECO:0000313" key="1">
    <source>
        <dbReference type="EMBL" id="ACN17663.1"/>
    </source>
</evidence>
<sequence>MNMIKPIGYGHHENYLLGSCCINEGKMGADLAINGNRIMALLNLNPGPKVGQIMDVLFDQVLDTPDLNTPSAMETLVLSPGP</sequence>
<protein>
    <submittedName>
        <fullName evidence="1">ABC-type sugar transport-system, permease component</fullName>
    </submittedName>
</protein>
<dbReference type="SUPFAM" id="SSF81891">
    <property type="entry name" value="Poly A polymerase C-terminal region-like"/>
    <property type="match status" value="1"/>
</dbReference>
<evidence type="ECO:0000313" key="2">
    <source>
        <dbReference type="Proteomes" id="UP000000442"/>
    </source>
</evidence>
<proteinExistence type="predicted"/>
<reference evidence="1 2" key="1">
    <citation type="journal article" date="2009" name="Environ. Microbiol.">
        <title>Genome sequence of Desulfobacterium autotrophicum HRM2, a marine sulfate reducer oxidizing organic carbon completely to carbon dioxide.</title>
        <authorList>
            <person name="Strittmatter A.W."/>
            <person name="Liesegang H."/>
            <person name="Rabus R."/>
            <person name="Decker I."/>
            <person name="Amann J."/>
            <person name="Andres S."/>
            <person name="Henne A."/>
            <person name="Fricke W.F."/>
            <person name="Martinez-Arias R."/>
            <person name="Bartels D."/>
            <person name="Goesmann A."/>
            <person name="Krause L."/>
            <person name="Puehler A."/>
            <person name="Klenk H.P."/>
            <person name="Richter M."/>
            <person name="Schuler M."/>
            <person name="Gloeckner F.O."/>
            <person name="Meyerdierks A."/>
            <person name="Gottschalk G."/>
            <person name="Amann R."/>
        </authorList>
    </citation>
    <scope>NUCLEOTIDE SEQUENCE [LARGE SCALE GENOMIC DNA]</scope>
    <source>
        <strain evidence="2">ATCC 43914 / DSM 3382 / HRM2</strain>
    </source>
</reference>
<organism evidence="1 2">
    <name type="scientific">Desulforapulum autotrophicum (strain ATCC 43914 / DSM 3382 / VKM B-1955 / HRM2)</name>
    <name type="common">Desulfobacterium autotrophicum</name>
    <dbReference type="NCBI Taxonomy" id="177437"/>
    <lineage>
        <taxon>Bacteria</taxon>
        <taxon>Pseudomonadati</taxon>
        <taxon>Thermodesulfobacteriota</taxon>
        <taxon>Desulfobacteria</taxon>
        <taxon>Desulfobacterales</taxon>
        <taxon>Desulfobacteraceae</taxon>
        <taxon>Desulforapulum</taxon>
    </lineage>
</organism>
<keyword evidence="2" id="KW-1185">Reference proteome</keyword>
<gene>
    <name evidence="1" type="ordered locus">HRM2_46070</name>
</gene>
<dbReference type="HOGENOM" id="CLU_2552675_0_0_7"/>
<accession>C0QG84</accession>
<dbReference type="AlphaFoldDB" id="C0QG84"/>
<dbReference type="KEGG" id="dat:HRM2_46070"/>
<dbReference type="Gene3D" id="1.10.246.80">
    <property type="match status" value="1"/>
</dbReference>
<keyword evidence="1" id="KW-0762">Sugar transport</keyword>